<dbReference type="EMBL" id="CADEHS020000225">
    <property type="protein sequence ID" value="CAG9951056.1"/>
    <property type="molecule type" value="Genomic_DNA"/>
</dbReference>
<organism evidence="1 2">
    <name type="scientific">Clonostachys rosea f. rosea IK726</name>
    <dbReference type="NCBI Taxonomy" id="1349383"/>
    <lineage>
        <taxon>Eukaryota</taxon>
        <taxon>Fungi</taxon>
        <taxon>Dikarya</taxon>
        <taxon>Ascomycota</taxon>
        <taxon>Pezizomycotina</taxon>
        <taxon>Sordariomycetes</taxon>
        <taxon>Hypocreomycetidae</taxon>
        <taxon>Hypocreales</taxon>
        <taxon>Bionectriaceae</taxon>
        <taxon>Clonostachys</taxon>
    </lineage>
</organism>
<gene>
    <name evidence="1" type="ORF">CRV2_00018854</name>
</gene>
<evidence type="ECO:0000313" key="1">
    <source>
        <dbReference type="EMBL" id="CAG9951056.1"/>
    </source>
</evidence>
<accession>A0ACA9UCL1</accession>
<evidence type="ECO:0000313" key="2">
    <source>
        <dbReference type="Proteomes" id="UP000836387"/>
    </source>
</evidence>
<reference evidence="1" key="2">
    <citation type="submission" date="2021-10" db="EMBL/GenBank/DDBJ databases">
        <authorList>
            <person name="Piombo E."/>
        </authorList>
    </citation>
    <scope>NUCLEOTIDE SEQUENCE</scope>
</reference>
<keyword evidence="2" id="KW-1185">Reference proteome</keyword>
<reference evidence="1" key="1">
    <citation type="submission" date="2020-04" db="EMBL/GenBank/DDBJ databases">
        <authorList>
            <person name="Broberg M."/>
        </authorList>
    </citation>
    <scope>NUCLEOTIDE SEQUENCE</scope>
</reference>
<protein>
    <submittedName>
        <fullName evidence="1">Uncharacterized protein</fullName>
    </submittedName>
</protein>
<dbReference type="Proteomes" id="UP000836387">
    <property type="component" value="Unassembled WGS sequence"/>
</dbReference>
<sequence length="130" mass="14630">MKPTSSSQHGGLMVKFVDASTRKSNRVTGLFQHVFSIEDPTLAFVGNVKAGLTFHVNQYQLVAIARFLAERSAALPSKEDQRKWEAERLALKGPSSNFHQILPDFEPYFNWLLEFAGEPSRESNGYISLK</sequence>
<comment type="caution">
    <text evidence="1">The sequence shown here is derived from an EMBL/GenBank/DDBJ whole genome shotgun (WGS) entry which is preliminary data.</text>
</comment>
<name>A0ACA9UCL1_BIOOC</name>
<proteinExistence type="predicted"/>